<dbReference type="RefSeq" id="WP_035996346.1">
    <property type="nucleotide sequence ID" value="NZ_CP012747.1"/>
</dbReference>
<gene>
    <name evidence="7" type="ORF">K788_0007236</name>
</gene>
<dbReference type="CDD" id="cd02440">
    <property type="entry name" value="AdoMet_MTases"/>
    <property type="match status" value="1"/>
</dbReference>
<keyword evidence="3 7" id="KW-0808">Transferase</keyword>
<evidence type="ECO:0000256" key="4">
    <source>
        <dbReference type="ARBA" id="ARBA00022691"/>
    </source>
</evidence>
<accession>A0A0P0RKT4</accession>
<dbReference type="AlphaFoldDB" id="A0A0P0RKT4"/>
<dbReference type="PANTHER" id="PTHR43667:SF2">
    <property type="entry name" value="FATTY ACID C-METHYL TRANSFERASE"/>
    <property type="match status" value="1"/>
</dbReference>
<evidence type="ECO:0000256" key="2">
    <source>
        <dbReference type="ARBA" id="ARBA00022603"/>
    </source>
</evidence>
<dbReference type="Proteomes" id="UP000019146">
    <property type="component" value="Chromosome 2"/>
</dbReference>
<dbReference type="InterPro" id="IPR029063">
    <property type="entry name" value="SAM-dependent_MTases_sf"/>
</dbReference>
<dbReference type="InterPro" id="IPR050723">
    <property type="entry name" value="CFA/CMAS"/>
</dbReference>
<reference evidence="7 8" key="1">
    <citation type="journal article" date="2014" name="Genome Announc.">
        <title>Draft Genome Sequence of the Haloacid-Degrading Burkholderia caribensis Strain MBA4.</title>
        <authorList>
            <person name="Pan Y."/>
            <person name="Kong K.F."/>
            <person name="Tsang J.S."/>
        </authorList>
    </citation>
    <scope>NUCLEOTIDE SEQUENCE [LARGE SCALE GENOMIC DNA]</scope>
    <source>
        <strain evidence="7 8">MBA4</strain>
    </source>
</reference>
<sequence>MTFSRAFYAAGDAPLFARLFLSLLERLRVGHLVLTTPGGQQRVYGDPHAQPGAQLILHDWRACRAILQAGDIGFAEAYRARWADTPDIVALVRLAMRNETALPRTVSGGAPARLLHGLRHWLRPNTRRRSERNVHAHYDLGNAFYALWLDRTMTYSSALFEDDATRSLEDAQAAKYQRIVDALQLRAGMRVLEIGCGWGGFALHAARQGMRVHGVTISPAQYEWARERVAQAGLRDLVTIELRDYRDLRGIYDAAVSVEMFEAVGERYWHTFFTVLGRMLKPGARSLVQSITIDDSRFAAYRSSSDFIREYIFPGGMLPGAERFHAAARRAGMACVESLSFGLDYARTLQCWHARFEENLDTVRTLGFDDLFIRTWRLYFAYCEAGFAERRTDVRQFILTAAP</sequence>
<dbReference type="PIRSF" id="PIRSF003085">
    <property type="entry name" value="CMAS"/>
    <property type="match status" value="1"/>
</dbReference>
<protein>
    <submittedName>
        <fullName evidence="7">Cyclopropane-fatty-acyl-phospholipid synthase, plant type</fullName>
        <ecNumber evidence="7">2.1.1.79</ecNumber>
    </submittedName>
</protein>
<proteinExistence type="inferred from homology"/>
<keyword evidence="5" id="KW-0443">Lipid metabolism</keyword>
<dbReference type="SUPFAM" id="SSF53335">
    <property type="entry name" value="S-adenosyl-L-methionine-dependent methyltransferases"/>
    <property type="match status" value="1"/>
</dbReference>
<keyword evidence="2 7" id="KW-0489">Methyltransferase</keyword>
<dbReference type="GO" id="GO:0008825">
    <property type="term" value="F:cyclopropane-fatty-acyl-phospholipid synthase activity"/>
    <property type="evidence" value="ECO:0007669"/>
    <property type="project" value="UniProtKB-EC"/>
</dbReference>
<evidence type="ECO:0000256" key="5">
    <source>
        <dbReference type="ARBA" id="ARBA00023098"/>
    </source>
</evidence>
<evidence type="ECO:0000256" key="6">
    <source>
        <dbReference type="PIRSR" id="PIRSR003085-1"/>
    </source>
</evidence>
<comment type="similarity">
    <text evidence="1">Belongs to the CFA/CMAS family.</text>
</comment>
<dbReference type="GeneID" id="69972944"/>
<keyword evidence="4" id="KW-0949">S-adenosyl-L-methionine</keyword>
<dbReference type="Gene3D" id="3.40.50.150">
    <property type="entry name" value="Vaccinia Virus protein VP39"/>
    <property type="match status" value="1"/>
</dbReference>
<name>A0A0P0RKT4_9BURK</name>
<evidence type="ECO:0000313" key="7">
    <source>
        <dbReference type="EMBL" id="ALL69371.1"/>
    </source>
</evidence>
<dbReference type="EC" id="2.1.1.79" evidence="7"/>
<evidence type="ECO:0000256" key="3">
    <source>
        <dbReference type="ARBA" id="ARBA00022679"/>
    </source>
</evidence>
<dbReference type="GO" id="GO:0032259">
    <property type="term" value="P:methylation"/>
    <property type="evidence" value="ECO:0007669"/>
    <property type="project" value="UniProtKB-KW"/>
</dbReference>
<dbReference type="GO" id="GO:0008610">
    <property type="term" value="P:lipid biosynthetic process"/>
    <property type="evidence" value="ECO:0007669"/>
    <property type="project" value="InterPro"/>
</dbReference>
<dbReference type="EMBL" id="CP012747">
    <property type="protein sequence ID" value="ALL69371.1"/>
    <property type="molecule type" value="Genomic_DNA"/>
</dbReference>
<dbReference type="PANTHER" id="PTHR43667">
    <property type="entry name" value="CYCLOPROPANE-FATTY-ACYL-PHOSPHOLIPID SYNTHASE"/>
    <property type="match status" value="1"/>
</dbReference>
<feature type="active site" evidence="6">
    <location>
        <position position="383"/>
    </location>
</feature>
<dbReference type="InterPro" id="IPR003333">
    <property type="entry name" value="CMAS"/>
</dbReference>
<evidence type="ECO:0000313" key="8">
    <source>
        <dbReference type="Proteomes" id="UP000019146"/>
    </source>
</evidence>
<dbReference type="Pfam" id="PF02353">
    <property type="entry name" value="CMAS"/>
    <property type="match status" value="1"/>
</dbReference>
<evidence type="ECO:0000256" key="1">
    <source>
        <dbReference type="ARBA" id="ARBA00010815"/>
    </source>
</evidence>
<organism evidence="7 8">
    <name type="scientific">Paraburkholderia caribensis MBA4</name>
    <dbReference type="NCBI Taxonomy" id="1323664"/>
    <lineage>
        <taxon>Bacteria</taxon>
        <taxon>Pseudomonadati</taxon>
        <taxon>Pseudomonadota</taxon>
        <taxon>Betaproteobacteria</taxon>
        <taxon>Burkholderiales</taxon>
        <taxon>Burkholderiaceae</taxon>
        <taxon>Paraburkholderia</taxon>
    </lineage>
</organism>
<dbReference type="KEGG" id="bcai:K788_0007236"/>